<keyword evidence="1" id="KW-1133">Transmembrane helix</keyword>
<feature type="transmembrane region" description="Helical" evidence="1">
    <location>
        <begin position="67"/>
        <end position="89"/>
    </location>
</feature>
<feature type="transmembrane region" description="Helical" evidence="1">
    <location>
        <begin position="38"/>
        <end position="55"/>
    </location>
</feature>
<accession>A0ABS0DHX0</accession>
<dbReference type="EMBL" id="JADLQN010000006">
    <property type="protein sequence ID" value="MBF6357725.1"/>
    <property type="molecule type" value="Genomic_DNA"/>
</dbReference>
<feature type="transmembrane region" description="Helical" evidence="1">
    <location>
        <begin position="12"/>
        <end position="32"/>
    </location>
</feature>
<evidence type="ECO:0000313" key="2">
    <source>
        <dbReference type="EMBL" id="MBF6357725.1"/>
    </source>
</evidence>
<reference evidence="2 3" key="1">
    <citation type="submission" date="2020-10" db="EMBL/GenBank/DDBJ databases">
        <title>Identification of Nocardia species via Next-generation sequencing and recognition of intraspecies genetic diversity.</title>
        <authorList>
            <person name="Li P."/>
            <person name="Li P."/>
            <person name="Lu B."/>
        </authorList>
    </citation>
    <scope>NUCLEOTIDE SEQUENCE [LARGE SCALE GENOMIC DNA]</scope>
    <source>
        <strain evidence="2 3">BJ06-0143</strain>
    </source>
</reference>
<evidence type="ECO:0008006" key="4">
    <source>
        <dbReference type="Google" id="ProtNLM"/>
    </source>
</evidence>
<protein>
    <recommendedName>
        <fullName evidence="4">DUF4190 domain-containing protein</fullName>
    </recommendedName>
</protein>
<comment type="caution">
    <text evidence="2">The sequence shown here is derived from an EMBL/GenBank/DDBJ whole genome shotgun (WGS) entry which is preliminary data.</text>
</comment>
<sequence length="94" mass="9239">MAPVPDHNPPTGNGVGLAALVLGIFALGFTFIPLVGEILSAPAGLAAVAAGFVGWDRVDRGIATNRADALVGGLLGAVALMMALLIYVATNGAG</sequence>
<dbReference type="Proteomes" id="UP000707731">
    <property type="component" value="Unassembled WGS sequence"/>
</dbReference>
<evidence type="ECO:0000313" key="3">
    <source>
        <dbReference type="Proteomes" id="UP000707731"/>
    </source>
</evidence>
<gene>
    <name evidence="2" type="ORF">IU449_24790</name>
</gene>
<keyword evidence="1" id="KW-0812">Transmembrane</keyword>
<organism evidence="2 3">
    <name type="scientific">Nocardia higoensis</name>
    <dbReference type="NCBI Taxonomy" id="228599"/>
    <lineage>
        <taxon>Bacteria</taxon>
        <taxon>Bacillati</taxon>
        <taxon>Actinomycetota</taxon>
        <taxon>Actinomycetes</taxon>
        <taxon>Mycobacteriales</taxon>
        <taxon>Nocardiaceae</taxon>
        <taxon>Nocardia</taxon>
    </lineage>
</organism>
<proteinExistence type="predicted"/>
<evidence type="ECO:0000256" key="1">
    <source>
        <dbReference type="SAM" id="Phobius"/>
    </source>
</evidence>
<dbReference type="RefSeq" id="WP_195004556.1">
    <property type="nucleotide sequence ID" value="NZ_JADLQN010000006.1"/>
</dbReference>
<keyword evidence="1" id="KW-0472">Membrane</keyword>
<name>A0ABS0DHX0_9NOCA</name>
<keyword evidence="3" id="KW-1185">Reference proteome</keyword>